<dbReference type="Proteomes" id="UP000311008">
    <property type="component" value="Chromosome"/>
</dbReference>
<reference evidence="9" key="1">
    <citation type="journal article" date="2019" name="ISME J.">
        <title>Evolution in action: habitat transition from sediment to the pelagial leads to genome streamlining in Methylophilaceae.</title>
        <authorList>
            <person name="Salcher M."/>
            <person name="Schaefle D."/>
            <person name="Kaspar M."/>
            <person name="Neuenschwander S.M."/>
            <person name="Ghai R."/>
        </authorList>
    </citation>
    <scope>NUCLEOTIDE SEQUENCE [LARGE SCALE GENOMIC DNA]</scope>
    <source>
        <strain evidence="9">MMS-M-51</strain>
    </source>
</reference>
<dbReference type="SMART" id="SM00749">
    <property type="entry name" value="BON"/>
    <property type="match status" value="1"/>
</dbReference>
<dbReference type="EMBL" id="CP040946">
    <property type="protein sequence ID" value="QDC43599.1"/>
    <property type="molecule type" value="Genomic_DNA"/>
</dbReference>
<keyword evidence="2 6" id="KW-0732">Signal</keyword>
<dbReference type="AlphaFoldDB" id="A0A5B8CQX7"/>
<accession>A0A5B8CQX7</accession>
<sequence length="102" mass="10518">MKNIIKSLLLVSALTLPMAGFAADGDSLGTKVEDSVITAKVKTAFAKDKAVSATDIKVETDSNGLVQLSGMVKSKAEADKAVKLAKNVKGVTGVKDDIVVAQ</sequence>
<evidence type="ECO:0000313" key="9">
    <source>
        <dbReference type="Proteomes" id="UP000311008"/>
    </source>
</evidence>
<dbReference type="RefSeq" id="WP_140002853.1">
    <property type="nucleotide sequence ID" value="NZ_CP040946.1"/>
</dbReference>
<organism evidence="8 9">
    <name type="scientific">Methylophilus medardicus</name>
    <dbReference type="NCBI Taxonomy" id="2588534"/>
    <lineage>
        <taxon>Bacteria</taxon>
        <taxon>Pseudomonadati</taxon>
        <taxon>Pseudomonadota</taxon>
        <taxon>Betaproteobacteria</taxon>
        <taxon>Nitrosomonadales</taxon>
        <taxon>Methylophilaceae</taxon>
        <taxon>Methylophilus</taxon>
    </lineage>
</organism>
<evidence type="ECO:0000256" key="6">
    <source>
        <dbReference type="SAM" id="SignalP"/>
    </source>
</evidence>
<evidence type="ECO:0000259" key="7">
    <source>
        <dbReference type="PROSITE" id="PS50914"/>
    </source>
</evidence>
<proteinExistence type="predicted"/>
<dbReference type="InterPro" id="IPR007055">
    <property type="entry name" value="BON_dom"/>
</dbReference>
<keyword evidence="4" id="KW-0574">Periplasm</keyword>
<feature type="chain" id="PRO_5023017952" description="Osmotically-inducible protein Y" evidence="6">
    <location>
        <begin position="23"/>
        <end position="102"/>
    </location>
</feature>
<evidence type="ECO:0000256" key="5">
    <source>
        <dbReference type="ARBA" id="ARBA00070588"/>
    </source>
</evidence>
<dbReference type="Pfam" id="PF04972">
    <property type="entry name" value="BON"/>
    <property type="match status" value="1"/>
</dbReference>
<dbReference type="GO" id="GO:0042597">
    <property type="term" value="C:periplasmic space"/>
    <property type="evidence" value="ECO:0007669"/>
    <property type="project" value="UniProtKB-SubCell"/>
</dbReference>
<dbReference type="KEGG" id="mmec:FIU01_03040"/>
<keyword evidence="3" id="KW-0677">Repeat</keyword>
<evidence type="ECO:0000256" key="3">
    <source>
        <dbReference type="ARBA" id="ARBA00022737"/>
    </source>
</evidence>
<name>A0A5B8CQX7_9PROT</name>
<comment type="subcellular location">
    <subcellularLocation>
        <location evidence="1">Periplasm</location>
    </subcellularLocation>
</comment>
<dbReference type="InterPro" id="IPR014004">
    <property type="entry name" value="Transpt-assoc_nodulatn_dom_bac"/>
</dbReference>
<gene>
    <name evidence="8" type="ORF">FIU01_03040</name>
</gene>
<feature type="domain" description="BON" evidence="7">
    <location>
        <begin position="33"/>
        <end position="102"/>
    </location>
</feature>
<feature type="signal peptide" evidence="6">
    <location>
        <begin position="1"/>
        <end position="22"/>
    </location>
</feature>
<evidence type="ECO:0000313" key="8">
    <source>
        <dbReference type="EMBL" id="QDC43599.1"/>
    </source>
</evidence>
<dbReference type="PANTHER" id="PTHR34606:SF16">
    <property type="entry name" value="BON DOMAIN-CONTAINING PROTEIN"/>
    <property type="match status" value="1"/>
</dbReference>
<evidence type="ECO:0000256" key="1">
    <source>
        <dbReference type="ARBA" id="ARBA00004418"/>
    </source>
</evidence>
<dbReference type="FunFam" id="3.30.1340.30:FF:000001">
    <property type="entry name" value="Molecular chaperone OsmY"/>
    <property type="match status" value="1"/>
</dbReference>
<dbReference type="OrthoDB" id="7360581at2"/>
<protein>
    <recommendedName>
        <fullName evidence="5">Osmotically-inducible protein Y</fullName>
    </recommendedName>
</protein>
<evidence type="ECO:0000256" key="4">
    <source>
        <dbReference type="ARBA" id="ARBA00022764"/>
    </source>
</evidence>
<evidence type="ECO:0000256" key="2">
    <source>
        <dbReference type="ARBA" id="ARBA00022729"/>
    </source>
</evidence>
<dbReference type="InterPro" id="IPR051686">
    <property type="entry name" value="Lipoprotein_DolP"/>
</dbReference>
<dbReference type="PANTHER" id="PTHR34606">
    <property type="entry name" value="BON DOMAIN-CONTAINING PROTEIN"/>
    <property type="match status" value="1"/>
</dbReference>
<keyword evidence="9" id="KW-1185">Reference proteome</keyword>
<dbReference type="PROSITE" id="PS50914">
    <property type="entry name" value="BON"/>
    <property type="match status" value="1"/>
</dbReference>
<dbReference type="Gene3D" id="3.30.1340.30">
    <property type="match status" value="1"/>
</dbReference>